<dbReference type="AlphaFoldDB" id="A0A0F8Z974"/>
<dbReference type="EMBL" id="LAZR01049162">
    <property type="protein sequence ID" value="KKK90298.1"/>
    <property type="molecule type" value="Genomic_DNA"/>
</dbReference>
<feature type="non-terminal residue" evidence="1">
    <location>
        <position position="1"/>
    </location>
</feature>
<reference evidence="1" key="1">
    <citation type="journal article" date="2015" name="Nature">
        <title>Complex archaea that bridge the gap between prokaryotes and eukaryotes.</title>
        <authorList>
            <person name="Spang A."/>
            <person name="Saw J.H."/>
            <person name="Jorgensen S.L."/>
            <person name="Zaremba-Niedzwiedzka K."/>
            <person name="Martijn J."/>
            <person name="Lind A.E."/>
            <person name="van Eijk R."/>
            <person name="Schleper C."/>
            <person name="Guy L."/>
            <person name="Ettema T.J."/>
        </authorList>
    </citation>
    <scope>NUCLEOTIDE SEQUENCE</scope>
</reference>
<gene>
    <name evidence="1" type="ORF">LCGC14_2724410</name>
</gene>
<accession>A0A0F8Z974</accession>
<organism evidence="1">
    <name type="scientific">marine sediment metagenome</name>
    <dbReference type="NCBI Taxonomy" id="412755"/>
    <lineage>
        <taxon>unclassified sequences</taxon>
        <taxon>metagenomes</taxon>
        <taxon>ecological metagenomes</taxon>
    </lineage>
</organism>
<comment type="caution">
    <text evidence="1">The sequence shown here is derived from an EMBL/GenBank/DDBJ whole genome shotgun (WGS) entry which is preliminary data.</text>
</comment>
<evidence type="ECO:0000313" key="1">
    <source>
        <dbReference type="EMBL" id="KKK90298.1"/>
    </source>
</evidence>
<name>A0A0F8Z974_9ZZZZ</name>
<protein>
    <submittedName>
        <fullName evidence="1">Uncharacterized protein</fullName>
    </submittedName>
</protein>
<proteinExistence type="predicted"/>
<sequence>LETLLKVAIVFHCSIDDLFEVS</sequence>